<keyword evidence="2" id="KW-1185">Reference proteome</keyword>
<name>A0A401UET3_9BACT</name>
<keyword evidence="1" id="KW-0808">Transferase</keyword>
<dbReference type="EMBL" id="BHXQ01000007">
    <property type="protein sequence ID" value="GCC53377.1"/>
    <property type="molecule type" value="Genomic_DNA"/>
</dbReference>
<dbReference type="Gene3D" id="3.40.50.150">
    <property type="entry name" value="Vaccinia Virus protein VP39"/>
    <property type="match status" value="1"/>
</dbReference>
<dbReference type="InterPro" id="IPR029063">
    <property type="entry name" value="SAM-dependent_MTases_sf"/>
</dbReference>
<proteinExistence type="predicted"/>
<gene>
    <name evidence="1" type="ORF">SanaruYs_36200</name>
</gene>
<dbReference type="AlphaFoldDB" id="A0A401UET3"/>
<dbReference type="Proteomes" id="UP000288227">
    <property type="component" value="Unassembled WGS sequence"/>
</dbReference>
<accession>A0A401UET3</accession>
<protein>
    <submittedName>
        <fullName evidence="1">Class I SAM-dependent methyltransferase</fullName>
    </submittedName>
</protein>
<keyword evidence="1" id="KW-0489">Methyltransferase</keyword>
<sequence length="257" mass="29503">MSKFFQAKAYLSYWLNCVDEHSLHSPFFYDFYTKVVKKNSIYNEEAERLRAQLLKSELTVDINDLGAGSVLKSKQRHVKDIAKHSLSNAKFSSLYSRVIQFYQCNQVIELGTCLGINTLYLASAKPTSLTTFEGADTLIGLAKDTFSFANVLNIKLIEGNIDETLESYLRANPKIDFAFVDANHRYDAVMRYFRFIMKASHNKTIIVFDDIHLNPGMEQAWSEIKKDSLVYATADLFRCGFVFLDPSLNRNHKVLRF</sequence>
<evidence type="ECO:0000313" key="1">
    <source>
        <dbReference type="EMBL" id="GCC53377.1"/>
    </source>
</evidence>
<reference evidence="1 2" key="1">
    <citation type="submission" date="2018-11" db="EMBL/GenBank/DDBJ databases">
        <title>Chryseotalea sanarue gen. nov., sp., nov., a member of the family Cytophagaceae, isolated from a brackish lake in Hamamatsu Japan.</title>
        <authorList>
            <person name="Maejima Y."/>
            <person name="Iino T."/>
            <person name="Muraguchi Y."/>
            <person name="Fukuda K."/>
            <person name="Ohkuma M."/>
            <person name="Moriuchi R."/>
            <person name="Dohra H."/>
            <person name="Kimbara K."/>
            <person name="Shintani M."/>
        </authorList>
    </citation>
    <scope>NUCLEOTIDE SEQUENCE [LARGE SCALE GENOMIC DNA]</scope>
    <source>
        <strain evidence="1 2">Ys</strain>
    </source>
</reference>
<organism evidence="1 2">
    <name type="scientific">Chryseotalea sanaruensis</name>
    <dbReference type="NCBI Taxonomy" id="2482724"/>
    <lineage>
        <taxon>Bacteria</taxon>
        <taxon>Pseudomonadati</taxon>
        <taxon>Bacteroidota</taxon>
        <taxon>Cytophagia</taxon>
        <taxon>Cytophagales</taxon>
        <taxon>Chryseotaleaceae</taxon>
        <taxon>Chryseotalea</taxon>
    </lineage>
</organism>
<comment type="caution">
    <text evidence="1">The sequence shown here is derived from an EMBL/GenBank/DDBJ whole genome shotgun (WGS) entry which is preliminary data.</text>
</comment>
<dbReference type="Pfam" id="PF13578">
    <property type="entry name" value="Methyltransf_24"/>
    <property type="match status" value="1"/>
</dbReference>
<dbReference type="OrthoDB" id="5464618at2"/>
<dbReference type="GO" id="GO:0032259">
    <property type="term" value="P:methylation"/>
    <property type="evidence" value="ECO:0007669"/>
    <property type="project" value="UniProtKB-KW"/>
</dbReference>
<dbReference type="RefSeq" id="WP_160118717.1">
    <property type="nucleotide sequence ID" value="NZ_BHXQ01000007.1"/>
</dbReference>
<evidence type="ECO:0000313" key="2">
    <source>
        <dbReference type="Proteomes" id="UP000288227"/>
    </source>
</evidence>
<dbReference type="GO" id="GO:0008168">
    <property type="term" value="F:methyltransferase activity"/>
    <property type="evidence" value="ECO:0007669"/>
    <property type="project" value="UniProtKB-KW"/>
</dbReference>
<dbReference type="SUPFAM" id="SSF53335">
    <property type="entry name" value="S-adenosyl-L-methionine-dependent methyltransferases"/>
    <property type="match status" value="1"/>
</dbReference>